<sequence>MPGLSLRQRGVDASSNDTDSSDSTGVDETVSDPDKIPDKYVVYLKRTSKLSPWEHAEWATNLQKNSTTNPKGLKGVSPDALSQPIWCMSKSGIYWADLGYATVDRLREDPAVASVNALYSYRGNYTNVTLTPMEAFSPTNQYMVIMDPRFGIDVWTHAKKVTKSWINKNKDKDGGPFDGATDFYDDGMKTYTGYFDPETAKQIENDENVSESKHKPAQYTLPTHSTIG</sequence>
<evidence type="ECO:0000313" key="3">
    <source>
        <dbReference type="Proteomes" id="UP001160390"/>
    </source>
</evidence>
<protein>
    <submittedName>
        <fullName evidence="2">Uncharacterized protein</fullName>
    </submittedName>
</protein>
<evidence type="ECO:0000313" key="2">
    <source>
        <dbReference type="EMBL" id="CAI6099490.1"/>
    </source>
</evidence>
<proteinExistence type="predicted"/>
<feature type="region of interest" description="Disordered" evidence="1">
    <location>
        <begin position="205"/>
        <end position="228"/>
    </location>
</feature>
<dbReference type="Proteomes" id="UP001160390">
    <property type="component" value="Unassembled WGS sequence"/>
</dbReference>
<keyword evidence="3" id="KW-1185">Reference proteome</keyword>
<name>A0AA35VAY9_9HYPO</name>
<feature type="region of interest" description="Disordered" evidence="1">
    <location>
        <begin position="1"/>
        <end position="34"/>
    </location>
</feature>
<organism evidence="2 3">
    <name type="scientific">Clonostachys chloroleuca</name>
    <dbReference type="NCBI Taxonomy" id="1926264"/>
    <lineage>
        <taxon>Eukaryota</taxon>
        <taxon>Fungi</taxon>
        <taxon>Dikarya</taxon>
        <taxon>Ascomycota</taxon>
        <taxon>Pezizomycotina</taxon>
        <taxon>Sordariomycetes</taxon>
        <taxon>Hypocreomycetidae</taxon>
        <taxon>Hypocreales</taxon>
        <taxon>Bionectriaceae</taxon>
        <taxon>Clonostachys</taxon>
    </lineage>
</organism>
<reference evidence="2" key="1">
    <citation type="submission" date="2023-01" db="EMBL/GenBank/DDBJ databases">
        <authorList>
            <person name="Piombo E."/>
        </authorList>
    </citation>
    <scope>NUCLEOTIDE SEQUENCE</scope>
</reference>
<gene>
    <name evidence="2" type="ORF">CCHLO57077_00016884</name>
</gene>
<dbReference type="EMBL" id="CABFNP030001320">
    <property type="protein sequence ID" value="CAI6099490.1"/>
    <property type="molecule type" value="Genomic_DNA"/>
</dbReference>
<comment type="caution">
    <text evidence="2">The sequence shown here is derived from an EMBL/GenBank/DDBJ whole genome shotgun (WGS) entry which is preliminary data.</text>
</comment>
<accession>A0AA35VAY9</accession>
<dbReference type="AlphaFoldDB" id="A0AA35VAY9"/>
<feature type="compositionally biased region" description="Basic and acidic residues" evidence="1">
    <location>
        <begin position="205"/>
        <end position="214"/>
    </location>
</feature>
<evidence type="ECO:0000256" key="1">
    <source>
        <dbReference type="SAM" id="MobiDB-lite"/>
    </source>
</evidence>
<feature type="compositionally biased region" description="Low complexity" evidence="1">
    <location>
        <begin position="11"/>
        <end position="28"/>
    </location>
</feature>